<dbReference type="PANTHER" id="PTHR12155:SF41">
    <property type="entry name" value="SCHLAFEN ALBA-2 DOMAIN-CONTAINING PROTEIN"/>
    <property type="match status" value="1"/>
</dbReference>
<evidence type="ECO:0000313" key="2">
    <source>
        <dbReference type="EMBL" id="KAI9562081.1"/>
    </source>
</evidence>
<dbReference type="EMBL" id="WJBH02000003">
    <property type="protein sequence ID" value="KAI9562081.1"/>
    <property type="molecule type" value="Genomic_DNA"/>
</dbReference>
<dbReference type="AlphaFoldDB" id="A0AAD5PW80"/>
<dbReference type="PANTHER" id="PTHR12155">
    <property type="entry name" value="SCHLAFEN"/>
    <property type="match status" value="1"/>
</dbReference>
<proteinExistence type="predicted"/>
<gene>
    <name evidence="2" type="ORF">GHT06_013046</name>
</gene>
<evidence type="ECO:0000259" key="1">
    <source>
        <dbReference type="Pfam" id="PF04326"/>
    </source>
</evidence>
<keyword evidence="3" id="KW-1185">Reference proteome</keyword>
<dbReference type="Pfam" id="PF04326">
    <property type="entry name" value="SLFN_AlbA_2"/>
    <property type="match status" value="1"/>
</dbReference>
<feature type="domain" description="Schlafen AlbA-2" evidence="1">
    <location>
        <begin position="25"/>
        <end position="121"/>
    </location>
</feature>
<name>A0AAD5PW80_9CRUS</name>
<comment type="caution">
    <text evidence="2">The sequence shown here is derived from an EMBL/GenBank/DDBJ whole genome shotgun (WGS) entry which is preliminary data.</text>
</comment>
<dbReference type="Gene3D" id="3.30.950.30">
    <property type="entry name" value="Schlafen, AAA domain"/>
    <property type="match status" value="1"/>
</dbReference>
<sequence length="238" mass="27150">MASSSESNALKRRVYVKGERLTIEEDLLHEFKGHRNFSKDDIPQAAIINRTQRPISRNLCGFLNTGVGGVVYCGVTDGGEVQGIRLTNYQKDHVLLSVQDLFSRFEPPVDSSMYTVHLVPVVTDVNHIPEITAHPIDLEQRNTPHLLRTSKYCWCDRDASAQHDFGMLPPLYVIEIEVFPWDPECKLSVTPTTPIHPLFCNEERLYFIRRLGGLHQPSLEEVIQLAEADTARYHTRKE</sequence>
<protein>
    <recommendedName>
        <fullName evidence="1">Schlafen AlbA-2 domain-containing protein</fullName>
    </recommendedName>
</protein>
<dbReference type="InterPro" id="IPR007421">
    <property type="entry name" value="Schlafen_AlbA_2_dom"/>
</dbReference>
<dbReference type="InterPro" id="IPR029684">
    <property type="entry name" value="Schlafen"/>
</dbReference>
<accession>A0AAD5PW80</accession>
<organism evidence="2 3">
    <name type="scientific">Daphnia sinensis</name>
    <dbReference type="NCBI Taxonomy" id="1820382"/>
    <lineage>
        <taxon>Eukaryota</taxon>
        <taxon>Metazoa</taxon>
        <taxon>Ecdysozoa</taxon>
        <taxon>Arthropoda</taxon>
        <taxon>Crustacea</taxon>
        <taxon>Branchiopoda</taxon>
        <taxon>Diplostraca</taxon>
        <taxon>Cladocera</taxon>
        <taxon>Anomopoda</taxon>
        <taxon>Daphniidae</taxon>
        <taxon>Daphnia</taxon>
        <taxon>Daphnia similis group</taxon>
    </lineage>
</organism>
<reference evidence="2 3" key="1">
    <citation type="submission" date="2022-05" db="EMBL/GenBank/DDBJ databases">
        <title>A multi-omics perspective on studying reproductive biology in Daphnia sinensis.</title>
        <authorList>
            <person name="Jia J."/>
        </authorList>
    </citation>
    <scope>NUCLEOTIDE SEQUENCE [LARGE SCALE GENOMIC DNA]</scope>
    <source>
        <strain evidence="2 3">WSL</strain>
    </source>
</reference>
<dbReference type="InterPro" id="IPR038461">
    <property type="entry name" value="Schlafen_AlbA_2_dom_sf"/>
</dbReference>
<dbReference type="Proteomes" id="UP000820818">
    <property type="component" value="Linkage Group LG3"/>
</dbReference>
<evidence type="ECO:0000313" key="3">
    <source>
        <dbReference type="Proteomes" id="UP000820818"/>
    </source>
</evidence>